<dbReference type="InterPro" id="IPR015943">
    <property type="entry name" value="WD40/YVTN_repeat-like_dom_sf"/>
</dbReference>
<organism evidence="1 2">
    <name type="scientific">Dunaliella salina</name>
    <name type="common">Green alga</name>
    <name type="synonym">Protococcus salinus</name>
    <dbReference type="NCBI Taxonomy" id="3046"/>
    <lineage>
        <taxon>Eukaryota</taxon>
        <taxon>Viridiplantae</taxon>
        <taxon>Chlorophyta</taxon>
        <taxon>core chlorophytes</taxon>
        <taxon>Chlorophyceae</taxon>
        <taxon>CS clade</taxon>
        <taxon>Chlamydomonadales</taxon>
        <taxon>Dunaliellaceae</taxon>
        <taxon>Dunaliella</taxon>
    </lineage>
</organism>
<reference evidence="1" key="1">
    <citation type="submission" date="2017-08" db="EMBL/GenBank/DDBJ databases">
        <authorList>
            <person name="Polle J.E."/>
            <person name="Barry K."/>
            <person name="Cushman J."/>
            <person name="Schmutz J."/>
            <person name="Tran D."/>
            <person name="Hathwaick L.T."/>
            <person name="Yim W.C."/>
            <person name="Jenkins J."/>
            <person name="Mckie-Krisberg Z.M."/>
            <person name="Prochnik S."/>
            <person name="Lindquist E."/>
            <person name="Dockter R.B."/>
            <person name="Adam C."/>
            <person name="Molina H."/>
            <person name="Bunkerborg J."/>
            <person name="Jin E."/>
            <person name="Buchheim M."/>
            <person name="Magnuson J."/>
        </authorList>
    </citation>
    <scope>NUCLEOTIDE SEQUENCE</scope>
    <source>
        <strain evidence="1">CCAP 19/18</strain>
    </source>
</reference>
<dbReference type="EMBL" id="MU069511">
    <property type="protein sequence ID" value="KAF5840508.1"/>
    <property type="molecule type" value="Genomic_DNA"/>
</dbReference>
<dbReference type="PANTHER" id="PTHR32215">
    <property type="entry name" value="CILIA- AND FLAGELLA-ASSOCIATED PROTEIN 57"/>
    <property type="match status" value="1"/>
</dbReference>
<proteinExistence type="predicted"/>
<keyword evidence="2" id="KW-1185">Reference proteome</keyword>
<sequence length="206" mass="22382">MHCSSEPSKVCVSEPCREVRSVTAMAASQDRKWIAVAEATAGTRAPQVSILDVEHGLERTGVLLRGPSADRYNNVAFSADGMLLVACSQLSDDQTSIFHVWEWQISSEPSSSGTVSGKAVKATINPKFPANVVVQSQNDLAYLRLGSSGYRLHPLNGLKKQVNDKVEFVDHAWLADGELVVALSNRRLLIMEGVEVSKFNEPVLSC</sequence>
<comment type="caution">
    <text evidence="1">The sequence shown here is derived from an EMBL/GenBank/DDBJ whole genome shotgun (WGS) entry which is preliminary data.</text>
</comment>
<dbReference type="Gene3D" id="2.130.10.10">
    <property type="entry name" value="YVTN repeat-like/Quinoprotein amine dehydrogenase"/>
    <property type="match status" value="1"/>
</dbReference>
<evidence type="ECO:0000313" key="2">
    <source>
        <dbReference type="Proteomes" id="UP000815325"/>
    </source>
</evidence>
<gene>
    <name evidence="1" type="ORF">DUNSADRAFT_16449</name>
</gene>
<dbReference type="Proteomes" id="UP000815325">
    <property type="component" value="Unassembled WGS sequence"/>
</dbReference>
<dbReference type="InterPro" id="IPR052993">
    <property type="entry name" value="CFA-57"/>
</dbReference>
<dbReference type="PANTHER" id="PTHR32215:SF0">
    <property type="entry name" value="CILIA- AND FLAGELLA-ASSOCIATED PROTEIN 57"/>
    <property type="match status" value="1"/>
</dbReference>
<evidence type="ECO:0000313" key="1">
    <source>
        <dbReference type="EMBL" id="KAF5840508.1"/>
    </source>
</evidence>
<name>A0ABQ7H0X6_DUNSA</name>
<accession>A0ABQ7H0X6</accession>
<protein>
    <submittedName>
        <fullName evidence="1">Uncharacterized protein</fullName>
    </submittedName>
</protein>
<dbReference type="SUPFAM" id="SSF82171">
    <property type="entry name" value="DPP6 N-terminal domain-like"/>
    <property type="match status" value="1"/>
</dbReference>